<name>A0A0D3I1L4_EMIH1</name>
<dbReference type="AlphaFoldDB" id="A0A0D3I1L4"/>
<keyword evidence="2" id="KW-1185">Reference proteome</keyword>
<evidence type="ECO:0008006" key="3">
    <source>
        <dbReference type="Google" id="ProtNLM"/>
    </source>
</evidence>
<evidence type="ECO:0000313" key="2">
    <source>
        <dbReference type="Proteomes" id="UP000013827"/>
    </source>
</evidence>
<sequence>MPRPVVSLGLVQQLDVALVALIAASANLWWCGRRRAAAWLLCASFVVRTWLQQPITALLPVEALPPFVDLLRSNALRCAFFVFAALVGASPLSFREGTAALLAVVAAWLVQACVLYTRLGRADAVVVALLPWDARCSWAGCGGCTECGAESECKPFCEDKTQAWDDKCTWEGCNGCSECGAESECKPFYGPVGYALQLERLL</sequence>
<organism evidence="1 2">
    <name type="scientific">Emiliania huxleyi (strain CCMP1516)</name>
    <dbReference type="NCBI Taxonomy" id="280463"/>
    <lineage>
        <taxon>Eukaryota</taxon>
        <taxon>Haptista</taxon>
        <taxon>Haptophyta</taxon>
        <taxon>Prymnesiophyceae</taxon>
        <taxon>Isochrysidales</taxon>
        <taxon>Noelaerhabdaceae</taxon>
        <taxon>Emiliania</taxon>
    </lineage>
</organism>
<dbReference type="KEGG" id="ehx:EMIHUDRAFT_220254"/>
<reference evidence="1" key="2">
    <citation type="submission" date="2024-10" db="UniProtKB">
        <authorList>
            <consortium name="EnsemblProtists"/>
        </authorList>
    </citation>
    <scope>IDENTIFICATION</scope>
</reference>
<protein>
    <recommendedName>
        <fullName evidence="3">4Fe-4S ferredoxin-type domain-containing protein</fullName>
    </recommendedName>
</protein>
<reference evidence="2" key="1">
    <citation type="journal article" date="2013" name="Nature">
        <title>Pan genome of the phytoplankton Emiliania underpins its global distribution.</title>
        <authorList>
            <person name="Read B.A."/>
            <person name="Kegel J."/>
            <person name="Klute M.J."/>
            <person name="Kuo A."/>
            <person name="Lefebvre S.C."/>
            <person name="Maumus F."/>
            <person name="Mayer C."/>
            <person name="Miller J."/>
            <person name="Monier A."/>
            <person name="Salamov A."/>
            <person name="Young J."/>
            <person name="Aguilar M."/>
            <person name="Claverie J.M."/>
            <person name="Frickenhaus S."/>
            <person name="Gonzalez K."/>
            <person name="Herman E.K."/>
            <person name="Lin Y.C."/>
            <person name="Napier J."/>
            <person name="Ogata H."/>
            <person name="Sarno A.F."/>
            <person name="Shmutz J."/>
            <person name="Schroeder D."/>
            <person name="de Vargas C."/>
            <person name="Verret F."/>
            <person name="von Dassow P."/>
            <person name="Valentin K."/>
            <person name="Van de Peer Y."/>
            <person name="Wheeler G."/>
            <person name="Dacks J.B."/>
            <person name="Delwiche C.F."/>
            <person name="Dyhrman S.T."/>
            <person name="Glockner G."/>
            <person name="John U."/>
            <person name="Richards T."/>
            <person name="Worden A.Z."/>
            <person name="Zhang X."/>
            <person name="Grigoriev I.V."/>
            <person name="Allen A.E."/>
            <person name="Bidle K."/>
            <person name="Borodovsky M."/>
            <person name="Bowler C."/>
            <person name="Brownlee C."/>
            <person name="Cock J.M."/>
            <person name="Elias M."/>
            <person name="Gladyshev V.N."/>
            <person name="Groth M."/>
            <person name="Guda C."/>
            <person name="Hadaegh A."/>
            <person name="Iglesias-Rodriguez M.D."/>
            <person name="Jenkins J."/>
            <person name="Jones B.M."/>
            <person name="Lawson T."/>
            <person name="Leese F."/>
            <person name="Lindquist E."/>
            <person name="Lobanov A."/>
            <person name="Lomsadze A."/>
            <person name="Malik S.B."/>
            <person name="Marsh M.E."/>
            <person name="Mackinder L."/>
            <person name="Mock T."/>
            <person name="Mueller-Roeber B."/>
            <person name="Pagarete A."/>
            <person name="Parker M."/>
            <person name="Probert I."/>
            <person name="Quesneville H."/>
            <person name="Raines C."/>
            <person name="Rensing S.A."/>
            <person name="Riano-Pachon D.M."/>
            <person name="Richier S."/>
            <person name="Rokitta S."/>
            <person name="Shiraiwa Y."/>
            <person name="Soanes D.M."/>
            <person name="van der Giezen M."/>
            <person name="Wahlund T.M."/>
            <person name="Williams B."/>
            <person name="Wilson W."/>
            <person name="Wolfe G."/>
            <person name="Wurch L.L."/>
        </authorList>
    </citation>
    <scope>NUCLEOTIDE SEQUENCE</scope>
</reference>
<dbReference type="HOGENOM" id="CLU_1356878_0_0_1"/>
<dbReference type="RefSeq" id="XP_005757578.1">
    <property type="nucleotide sequence ID" value="XM_005757521.1"/>
</dbReference>
<proteinExistence type="predicted"/>
<dbReference type="Proteomes" id="UP000013827">
    <property type="component" value="Unassembled WGS sequence"/>
</dbReference>
<evidence type="ECO:0000313" key="1">
    <source>
        <dbReference type="EnsemblProtists" id="EOD05149"/>
    </source>
</evidence>
<dbReference type="GeneID" id="17251324"/>
<dbReference type="PaxDb" id="2903-EOD05149"/>
<accession>A0A0D3I1L4</accession>
<dbReference type="EnsemblProtists" id="EOD05149">
    <property type="protein sequence ID" value="EOD05149"/>
    <property type="gene ID" value="EMIHUDRAFT_220254"/>
</dbReference>